<comment type="caution">
    <text evidence="3">The sequence shown here is derived from an EMBL/GenBank/DDBJ whole genome shotgun (WGS) entry which is preliminary data.</text>
</comment>
<dbReference type="Pfam" id="PF07287">
    <property type="entry name" value="AtuA"/>
    <property type="match status" value="1"/>
</dbReference>
<proteinExistence type="predicted"/>
<dbReference type="RefSeq" id="WP_345412532.1">
    <property type="nucleotide sequence ID" value="NZ_BAABHO010000009.1"/>
</dbReference>
<dbReference type="PANTHER" id="PTHR47585:SF1">
    <property type="entry name" value="DUF1446 DOMAIN-CONTAINING PROTEIN"/>
    <property type="match status" value="1"/>
</dbReference>
<dbReference type="EMBL" id="BAABHO010000009">
    <property type="protein sequence ID" value="GAA4782583.1"/>
    <property type="molecule type" value="Genomic_DNA"/>
</dbReference>
<protein>
    <submittedName>
        <fullName evidence="3">DUF1446 domain-containing protein</fullName>
    </submittedName>
</protein>
<gene>
    <name evidence="3" type="ORF">GCM10023200_15060</name>
</gene>
<evidence type="ECO:0000313" key="4">
    <source>
        <dbReference type="Proteomes" id="UP001500928"/>
    </source>
</evidence>
<reference evidence="4" key="1">
    <citation type="journal article" date="2019" name="Int. J. Syst. Evol. Microbiol.">
        <title>The Global Catalogue of Microorganisms (GCM) 10K type strain sequencing project: providing services to taxonomists for standard genome sequencing and annotation.</title>
        <authorList>
            <consortium name="The Broad Institute Genomics Platform"/>
            <consortium name="The Broad Institute Genome Sequencing Center for Infectious Disease"/>
            <person name="Wu L."/>
            <person name="Ma J."/>
        </authorList>
    </citation>
    <scope>NUCLEOTIDE SEQUENCE [LARGE SCALE GENOMIC DNA]</scope>
    <source>
        <strain evidence="4">JCM 17979</strain>
    </source>
</reference>
<organism evidence="3 4">
    <name type="scientific">Actinomycetospora chlora</name>
    <dbReference type="NCBI Taxonomy" id="663608"/>
    <lineage>
        <taxon>Bacteria</taxon>
        <taxon>Bacillati</taxon>
        <taxon>Actinomycetota</taxon>
        <taxon>Actinomycetes</taxon>
        <taxon>Pseudonocardiales</taxon>
        <taxon>Pseudonocardiaceae</taxon>
        <taxon>Actinomycetospora</taxon>
    </lineage>
</organism>
<dbReference type="Pfam" id="PF23544">
    <property type="entry name" value="AtuA_ferredoxin"/>
    <property type="match status" value="1"/>
</dbReference>
<name>A0ABP9AK21_9PSEU</name>
<dbReference type="InterPro" id="IPR010839">
    <property type="entry name" value="AtuA_N"/>
</dbReference>
<dbReference type="PANTHER" id="PTHR47585">
    <property type="match status" value="1"/>
</dbReference>
<dbReference type="InterPro" id="IPR056362">
    <property type="entry name" value="AtuA-like_ferredoxin_dom"/>
</dbReference>
<evidence type="ECO:0000313" key="3">
    <source>
        <dbReference type="EMBL" id="GAA4782583.1"/>
    </source>
</evidence>
<evidence type="ECO:0000259" key="1">
    <source>
        <dbReference type="Pfam" id="PF07287"/>
    </source>
</evidence>
<feature type="domain" description="Acyclic terpene utilisation N-terminal" evidence="1">
    <location>
        <begin position="5"/>
        <end position="441"/>
    </location>
</feature>
<accession>A0ABP9AK21</accession>
<keyword evidence="4" id="KW-1185">Reference proteome</keyword>
<feature type="domain" description="AtuA-like ferredoxin-fold" evidence="2">
    <location>
        <begin position="479"/>
        <end position="574"/>
    </location>
</feature>
<dbReference type="Proteomes" id="UP001500928">
    <property type="component" value="Unassembled WGS sequence"/>
</dbReference>
<sequence length="590" mass="62109">MTRPVLVGNCSGFYGDRLAAAREMVDGGPIDVLTGDYLAELTMLILWKAKRKDPAAGYARTFLAQLEEVLGTCLDRGVKIVANAGGLNPPGLAAEVTALAERLGLHPRVAHVDGDDIVDRLDELQAAGHDLAHLDTGRKLGESAVRPVTANAYLGGFGIAAALDAGADVVVTGRVTDASLAVGPAAWWHGWTPGDLDAVAGAMAAGHVIECGPQATGGNYAFFDEVTDRRYPGFPVAEIAADGSSVITKHPGTGGLVSVGTVTAQLLYEIAEPAYAGPDAVAHFDTLALEPDGEHRVRISGTRGSAPPDTLKVALNHEGGYRNTMTLVLTGLDIEAKAAWAEQELFDLLGGRDRFAEVDVRLLRFDHPDATANEQATAHLKITVKDPDRSRVGRAFSNTTMELALGGYPGFHTTTPPSAESAFGVYWPTVVPAAEVEHRVTLPDGTVTAIAPVTVTAERPAPVPTPSAGPPDGPTRRVPLGVVAGARSGDKGGNANIGLWTRTDAEYAWLRSLVTPDRVRELLPEARDLAVHVHELPNLRAVNVVVVGLLGEGVASATRPDPQAKGLGEFLRSRVVDVPEALLPDHLERR</sequence>
<evidence type="ECO:0000259" key="2">
    <source>
        <dbReference type="Pfam" id="PF23544"/>
    </source>
</evidence>